<dbReference type="PANTHER" id="PTHR38436:SF1">
    <property type="entry name" value="ESTER CYCLASE"/>
    <property type="match status" value="1"/>
</dbReference>
<evidence type="ECO:0000313" key="1">
    <source>
        <dbReference type="EMBL" id="SPZ16517.1"/>
    </source>
</evidence>
<dbReference type="Proteomes" id="UP000250443">
    <property type="component" value="Unassembled WGS sequence"/>
</dbReference>
<sequence>MNIMYKLSVAGLGLVMSGIALAQPPRDLTAEEANRTLVLTFYDQFFNRHETAEAATVIANNYRQHNPEVPDGKAPFVDYFTGFFKDNPNSKAKVVRSATEGDLVYLHVHSTNGTNDRGQAVVDIFKVEKGKIVEHWDVIQDVPEQAANENTMF</sequence>
<dbReference type="Gene3D" id="3.10.450.50">
    <property type="match status" value="1"/>
</dbReference>
<dbReference type="AlphaFoldDB" id="A0A2X2D701"/>
<accession>A0A2X2D701</accession>
<dbReference type="Pfam" id="PF07366">
    <property type="entry name" value="SnoaL"/>
    <property type="match status" value="1"/>
</dbReference>
<dbReference type="RefSeq" id="WP_010798878.1">
    <property type="nucleotide sequence ID" value="NZ_CP044085.1"/>
</dbReference>
<proteinExistence type="predicted"/>
<evidence type="ECO:0000313" key="2">
    <source>
        <dbReference type="Proteomes" id="UP000250443"/>
    </source>
</evidence>
<name>A0A2X2D701_PSELU</name>
<organism evidence="1 2">
    <name type="scientific">Pseudomonas luteola</name>
    <dbReference type="NCBI Taxonomy" id="47886"/>
    <lineage>
        <taxon>Bacteria</taxon>
        <taxon>Pseudomonadati</taxon>
        <taxon>Pseudomonadota</taxon>
        <taxon>Gammaproteobacteria</taxon>
        <taxon>Pseudomonadales</taxon>
        <taxon>Pseudomonadaceae</taxon>
        <taxon>Pseudomonas</taxon>
    </lineage>
</organism>
<dbReference type="EMBL" id="UAUF01000015">
    <property type="protein sequence ID" value="SPZ16517.1"/>
    <property type="molecule type" value="Genomic_DNA"/>
</dbReference>
<gene>
    <name evidence="1" type="ORF">NCTC11842_05550</name>
</gene>
<dbReference type="PANTHER" id="PTHR38436">
    <property type="entry name" value="POLYKETIDE CYCLASE SNOAL-LIKE DOMAIN"/>
    <property type="match status" value="1"/>
</dbReference>
<dbReference type="GO" id="GO:0030638">
    <property type="term" value="P:polyketide metabolic process"/>
    <property type="evidence" value="ECO:0007669"/>
    <property type="project" value="InterPro"/>
</dbReference>
<reference evidence="1 2" key="1">
    <citation type="submission" date="2018-06" db="EMBL/GenBank/DDBJ databases">
        <authorList>
            <consortium name="Pathogen Informatics"/>
            <person name="Doyle S."/>
        </authorList>
    </citation>
    <scope>NUCLEOTIDE SEQUENCE [LARGE SCALE GENOMIC DNA]</scope>
    <source>
        <strain evidence="1 2">NCTC11842</strain>
    </source>
</reference>
<protein>
    <submittedName>
        <fullName evidence="1">SnoaL-like polyketide cyclase</fullName>
    </submittedName>
</protein>
<dbReference type="InterPro" id="IPR009959">
    <property type="entry name" value="Cyclase_SnoaL-like"/>
</dbReference>
<dbReference type="InterPro" id="IPR032710">
    <property type="entry name" value="NTF2-like_dom_sf"/>
</dbReference>
<dbReference type="SUPFAM" id="SSF54427">
    <property type="entry name" value="NTF2-like"/>
    <property type="match status" value="1"/>
</dbReference>